<evidence type="ECO:0000256" key="5">
    <source>
        <dbReference type="ARBA" id="ARBA00010185"/>
    </source>
</evidence>
<keyword evidence="14" id="KW-0443">Lipid metabolism</keyword>
<evidence type="ECO:0000256" key="24">
    <source>
        <dbReference type="SAM" id="Phobius"/>
    </source>
</evidence>
<keyword evidence="16" id="KW-0594">Phospholipid biosynthesis</keyword>
<evidence type="ECO:0000256" key="19">
    <source>
        <dbReference type="ARBA" id="ARBA00031825"/>
    </source>
</evidence>
<evidence type="ECO:0000256" key="4">
    <source>
        <dbReference type="ARBA" id="ARBA00005189"/>
    </source>
</evidence>
<evidence type="ECO:0000256" key="22">
    <source>
        <dbReference type="ARBA" id="ARBA00032743"/>
    </source>
</evidence>
<feature type="transmembrane region" description="Helical" evidence="24">
    <location>
        <begin position="107"/>
        <end position="127"/>
    </location>
</feature>
<comment type="pathway">
    <text evidence="4">Lipid metabolism.</text>
</comment>
<dbReference type="EMBL" id="JBHSTE010000001">
    <property type="protein sequence ID" value="MFC6331132.1"/>
    <property type="molecule type" value="Genomic_DNA"/>
</dbReference>
<dbReference type="EC" id="2.7.7.41" evidence="6"/>
<comment type="catalytic activity">
    <reaction evidence="1">
        <text>a 1,2-diacyl-sn-glycero-3-phosphate + CTP + H(+) = a CDP-1,2-diacyl-sn-glycerol + diphosphate</text>
        <dbReference type="Rhea" id="RHEA:16229"/>
        <dbReference type="ChEBI" id="CHEBI:15378"/>
        <dbReference type="ChEBI" id="CHEBI:33019"/>
        <dbReference type="ChEBI" id="CHEBI:37563"/>
        <dbReference type="ChEBI" id="CHEBI:58332"/>
        <dbReference type="ChEBI" id="CHEBI:58608"/>
        <dbReference type="EC" id="2.7.7.41"/>
    </reaction>
</comment>
<name>A0ABW1UXG2_9BACL</name>
<dbReference type="Pfam" id="PF01148">
    <property type="entry name" value="CTP_transf_1"/>
    <property type="match status" value="1"/>
</dbReference>
<keyword evidence="17" id="KW-1208">Phospholipid metabolism</keyword>
<reference evidence="26" key="1">
    <citation type="journal article" date="2019" name="Int. J. Syst. Evol. Microbiol.">
        <title>The Global Catalogue of Microorganisms (GCM) 10K type strain sequencing project: providing services to taxonomists for standard genome sequencing and annotation.</title>
        <authorList>
            <consortium name="The Broad Institute Genomics Platform"/>
            <consortium name="The Broad Institute Genome Sequencing Center for Infectious Disease"/>
            <person name="Wu L."/>
            <person name="Ma J."/>
        </authorList>
    </citation>
    <scope>NUCLEOTIDE SEQUENCE [LARGE SCALE GENOMIC DNA]</scope>
    <source>
        <strain evidence="26">PCU 280</strain>
    </source>
</reference>
<keyword evidence="12 25" id="KW-0548">Nucleotidyltransferase</keyword>
<comment type="similarity">
    <text evidence="5">Belongs to the CDS family.</text>
</comment>
<evidence type="ECO:0000256" key="23">
    <source>
        <dbReference type="ARBA" id="ARBA00033406"/>
    </source>
</evidence>
<evidence type="ECO:0000256" key="16">
    <source>
        <dbReference type="ARBA" id="ARBA00023209"/>
    </source>
</evidence>
<organism evidence="25 26">
    <name type="scientific">Paenibacillus septentrionalis</name>
    <dbReference type="NCBI Taxonomy" id="429342"/>
    <lineage>
        <taxon>Bacteria</taxon>
        <taxon>Bacillati</taxon>
        <taxon>Bacillota</taxon>
        <taxon>Bacilli</taxon>
        <taxon>Bacillales</taxon>
        <taxon>Paenibacillaceae</taxon>
        <taxon>Paenibacillus</taxon>
    </lineage>
</organism>
<evidence type="ECO:0000256" key="11">
    <source>
        <dbReference type="ARBA" id="ARBA00022692"/>
    </source>
</evidence>
<keyword evidence="10" id="KW-0808">Transferase</keyword>
<evidence type="ECO:0000256" key="1">
    <source>
        <dbReference type="ARBA" id="ARBA00001698"/>
    </source>
</evidence>
<dbReference type="GO" id="GO:0016779">
    <property type="term" value="F:nucleotidyltransferase activity"/>
    <property type="evidence" value="ECO:0007669"/>
    <property type="project" value="UniProtKB-KW"/>
</dbReference>
<evidence type="ECO:0000256" key="21">
    <source>
        <dbReference type="ARBA" id="ARBA00032396"/>
    </source>
</evidence>
<sequence>MKQRLVTGVLAGALFLGLMILGGHYYAALIVAMASIAMFEFSRMNKISWKSPIHIAALIGLLALVVPFDWYGISWLSDITIIWLLMFAMLALTVLTKNQITIDEVALTFLGTVYLGIGFAAMINVRLMDEHALWWSFIAFCSIWASDIGAYFVGRLIGKRKLWPLISPNKTIEGAIGGVVSSIIVALLFALIAPEFIELWRAVLLGLVAAVAGQLGDLMQSAYKRVRGIKDMGNLLPGHGGIIDRTDSWIIVFPILVLTHLIPL</sequence>
<evidence type="ECO:0000256" key="20">
    <source>
        <dbReference type="ARBA" id="ARBA00032253"/>
    </source>
</evidence>
<feature type="transmembrane region" description="Helical" evidence="24">
    <location>
        <begin position="174"/>
        <end position="193"/>
    </location>
</feature>
<evidence type="ECO:0000256" key="17">
    <source>
        <dbReference type="ARBA" id="ARBA00023264"/>
    </source>
</evidence>
<keyword evidence="8" id="KW-1003">Cell membrane</keyword>
<evidence type="ECO:0000256" key="18">
    <source>
        <dbReference type="ARBA" id="ARBA00029893"/>
    </source>
</evidence>
<accession>A0ABW1UXG2</accession>
<proteinExistence type="inferred from homology"/>
<evidence type="ECO:0000256" key="8">
    <source>
        <dbReference type="ARBA" id="ARBA00022475"/>
    </source>
</evidence>
<keyword evidence="13 24" id="KW-1133">Transmembrane helix</keyword>
<comment type="subcellular location">
    <subcellularLocation>
        <location evidence="2">Cell membrane</location>
        <topology evidence="2">Multi-pass membrane protein</topology>
    </subcellularLocation>
</comment>
<evidence type="ECO:0000256" key="15">
    <source>
        <dbReference type="ARBA" id="ARBA00023136"/>
    </source>
</evidence>
<evidence type="ECO:0000256" key="3">
    <source>
        <dbReference type="ARBA" id="ARBA00005119"/>
    </source>
</evidence>
<dbReference type="PANTHER" id="PTHR46382">
    <property type="entry name" value="PHOSPHATIDATE CYTIDYLYLTRANSFERASE"/>
    <property type="match status" value="1"/>
</dbReference>
<feature type="transmembrane region" description="Helical" evidence="24">
    <location>
        <begin position="12"/>
        <end position="41"/>
    </location>
</feature>
<keyword evidence="9" id="KW-0444">Lipid biosynthesis</keyword>
<gene>
    <name evidence="25" type="ORF">ACFP56_00740</name>
</gene>
<feature type="transmembrane region" description="Helical" evidence="24">
    <location>
        <begin position="133"/>
        <end position="153"/>
    </location>
</feature>
<keyword evidence="11 24" id="KW-0812">Transmembrane</keyword>
<evidence type="ECO:0000256" key="6">
    <source>
        <dbReference type="ARBA" id="ARBA00012487"/>
    </source>
</evidence>
<feature type="transmembrane region" description="Helical" evidence="24">
    <location>
        <begin position="79"/>
        <end position="95"/>
    </location>
</feature>
<evidence type="ECO:0000313" key="26">
    <source>
        <dbReference type="Proteomes" id="UP001596233"/>
    </source>
</evidence>
<feature type="transmembrane region" description="Helical" evidence="24">
    <location>
        <begin position="53"/>
        <end position="73"/>
    </location>
</feature>
<comment type="caution">
    <text evidence="25">The sequence shown here is derived from an EMBL/GenBank/DDBJ whole genome shotgun (WGS) entry which is preliminary data.</text>
</comment>
<comment type="pathway">
    <text evidence="3">Phospholipid metabolism; CDP-diacylglycerol biosynthesis; CDP-diacylglycerol from sn-glycerol 3-phosphate: step 3/3.</text>
</comment>
<evidence type="ECO:0000256" key="2">
    <source>
        <dbReference type="ARBA" id="ARBA00004651"/>
    </source>
</evidence>
<keyword evidence="26" id="KW-1185">Reference proteome</keyword>
<evidence type="ECO:0000256" key="13">
    <source>
        <dbReference type="ARBA" id="ARBA00022989"/>
    </source>
</evidence>
<keyword evidence="15 24" id="KW-0472">Membrane</keyword>
<evidence type="ECO:0000256" key="7">
    <source>
        <dbReference type="ARBA" id="ARBA00019373"/>
    </source>
</evidence>
<protein>
    <recommendedName>
        <fullName evidence="7">Phosphatidate cytidylyltransferase</fullName>
        <ecNumber evidence="6">2.7.7.41</ecNumber>
    </recommendedName>
    <alternativeName>
        <fullName evidence="20">CDP-DAG synthase</fullName>
    </alternativeName>
    <alternativeName>
        <fullName evidence="22">CDP-DG synthase</fullName>
    </alternativeName>
    <alternativeName>
        <fullName evidence="18">CDP-diacylglycerol synthase</fullName>
    </alternativeName>
    <alternativeName>
        <fullName evidence="21">CDP-diglyceride pyrophosphorylase</fullName>
    </alternativeName>
    <alternativeName>
        <fullName evidence="23">CDP-diglyceride synthase</fullName>
    </alternativeName>
    <alternativeName>
        <fullName evidence="19">CTP:phosphatidate cytidylyltransferase</fullName>
    </alternativeName>
</protein>
<evidence type="ECO:0000256" key="10">
    <source>
        <dbReference type="ARBA" id="ARBA00022679"/>
    </source>
</evidence>
<evidence type="ECO:0000256" key="12">
    <source>
        <dbReference type="ARBA" id="ARBA00022695"/>
    </source>
</evidence>
<dbReference type="Proteomes" id="UP001596233">
    <property type="component" value="Unassembled WGS sequence"/>
</dbReference>
<evidence type="ECO:0000256" key="14">
    <source>
        <dbReference type="ARBA" id="ARBA00023098"/>
    </source>
</evidence>
<evidence type="ECO:0000256" key="9">
    <source>
        <dbReference type="ARBA" id="ARBA00022516"/>
    </source>
</evidence>
<evidence type="ECO:0000313" key="25">
    <source>
        <dbReference type="EMBL" id="MFC6331132.1"/>
    </source>
</evidence>
<dbReference type="RefSeq" id="WP_379230039.1">
    <property type="nucleotide sequence ID" value="NZ_JBHSTE010000001.1"/>
</dbReference>
<dbReference type="PANTHER" id="PTHR46382:SF1">
    <property type="entry name" value="PHOSPHATIDATE CYTIDYLYLTRANSFERASE"/>
    <property type="match status" value="1"/>
</dbReference>